<sequence length="110" mass="11737">MAIDRSNPIFLAPSHGGHNPELMLSAVLHLMSHYTAGSDDTGGCVKLASVIERHLKALAGLPELAPVLSATCQQLSEQWAAVVERNLHAQEKSNFLSRIMARARTAPAAA</sequence>
<organism evidence="1 2">
    <name type="scientific">Duganella vulcania</name>
    <dbReference type="NCBI Taxonomy" id="2692166"/>
    <lineage>
        <taxon>Bacteria</taxon>
        <taxon>Pseudomonadati</taxon>
        <taxon>Pseudomonadota</taxon>
        <taxon>Betaproteobacteria</taxon>
        <taxon>Burkholderiales</taxon>
        <taxon>Oxalobacteraceae</taxon>
        <taxon>Telluria group</taxon>
        <taxon>Duganella</taxon>
    </lineage>
</organism>
<gene>
    <name evidence="1" type="ORF">GTP91_29390</name>
</gene>
<dbReference type="AlphaFoldDB" id="A0A845GEL8"/>
<dbReference type="EMBL" id="WWCW01000185">
    <property type="protein sequence ID" value="MYM91277.1"/>
    <property type="molecule type" value="Genomic_DNA"/>
</dbReference>
<evidence type="ECO:0000313" key="1">
    <source>
        <dbReference type="EMBL" id="MYM91277.1"/>
    </source>
</evidence>
<name>A0A845GEL8_9BURK</name>
<protein>
    <submittedName>
        <fullName evidence="1">Uncharacterized protein</fullName>
    </submittedName>
</protein>
<comment type="caution">
    <text evidence="1">The sequence shown here is derived from an EMBL/GenBank/DDBJ whole genome shotgun (WGS) entry which is preliminary data.</text>
</comment>
<evidence type="ECO:0000313" key="2">
    <source>
        <dbReference type="Proteomes" id="UP000470302"/>
    </source>
</evidence>
<dbReference type="Proteomes" id="UP000470302">
    <property type="component" value="Unassembled WGS sequence"/>
</dbReference>
<dbReference type="RefSeq" id="WP_161099945.1">
    <property type="nucleotide sequence ID" value="NZ_WWCW01000185.1"/>
</dbReference>
<proteinExistence type="predicted"/>
<accession>A0A845GEL8</accession>
<reference evidence="1 2" key="1">
    <citation type="submission" date="2020-01" db="EMBL/GenBank/DDBJ databases">
        <title>Novel species isolated from a subtropical stream in China.</title>
        <authorList>
            <person name="Lu H."/>
        </authorList>
    </citation>
    <scope>NUCLEOTIDE SEQUENCE [LARGE SCALE GENOMIC DNA]</scope>
    <source>
        <strain evidence="1 2">FT82W</strain>
    </source>
</reference>